<keyword evidence="1" id="KW-0175">Coiled coil</keyword>
<dbReference type="EMBL" id="QUTA01004274">
    <property type="protein sequence ID" value="RHY20374.1"/>
    <property type="molecule type" value="Genomic_DNA"/>
</dbReference>
<feature type="region of interest" description="Disordered" evidence="2">
    <location>
        <begin position="207"/>
        <end position="230"/>
    </location>
</feature>
<dbReference type="Proteomes" id="UP000266239">
    <property type="component" value="Unassembled WGS sequence"/>
</dbReference>
<protein>
    <recommendedName>
        <fullName evidence="5">Sfi1 spindle body domain-containing protein</fullName>
    </recommendedName>
</protein>
<gene>
    <name evidence="3" type="ORF">DYB25_003327</name>
</gene>
<feature type="compositionally biased region" description="Low complexity" evidence="2">
    <location>
        <begin position="87"/>
        <end position="108"/>
    </location>
</feature>
<sequence length="1101" mass="126965">MAREIHVTPSTADVIRKTAVDIDKDMTHVLSGFVARNARELADEAKAQEDDARAAPPLPVSALTVASELAAAFDLLTKKVQGYSAESSPTQQQQRPTSTEASEAATSSQLDHMMRSQIVSDDCALRAILSRVDLVAAPFSPVTSTVLFSPTALGLEDAAPDDTDVESLLDRLQRVKAHATEQSQAIQARLHVPDRLDTMSHVDIDERQHRDLPSPVDTNQAMDEEEEDSMYDVDMTRSAQDIVEDLSVAMYTLRHRLNLDEREKQEKDALQIVMNAAKAKAAAELQVATQQAEQARRDEANARVRDESDIYNLIDKMGVQARVMGRTGCELWHGGLNANDDEEEGDGKDEPTTWRVFPPPSVHDESSDVMLRFDMLVRETCDTSEHFHDDDDLRRHAAVTSHNMYGGHSSREHEDVLASPRSVHELRRAREAKMAWLQSGIGEALMHDIVDRIGHILRRAEKAHGRTDLTLLQVLEAAEHSQQPHLSRRVQQLVLTLSMDPEPNWWKKLARHVSRVHAFEGWAKVAKNLRATRHRCAKQSAQEAKTVTAAVQFRRRARFWREWKQRKLIAAVVHTFRTQMKHHVRRMAFCVWLQYVDENRCTRRMLESHWAHRNSRQVARAFAGWYQWHNATKSKRLWTAKLGQAKRWFHASTVHVVWTTWKVQIALVRRQKHSMRGIVQRWHQLDLAGRMLRWRAYADHRLCRAHQTAAAATAFQRALCRRALTQWQQRRIAQLALKRRLQDLLGTRRLAQLQYCTATWRSFVHSKQMLVAKLHEFMASSSATLMSTRQRVDLRHRFSAVVALLEGRSMSSLFATWRACVFLASQRRVMALEIAHATTTRRHLQLVWRRWRQWQHSRPLLRRVVALWPRSQQYQAIHTWQHALHPLVALESQLTLASAHRRGLWIWKQWRILYLQRCRQATTQAAVDAFVDLLDQSDDATTVVCTAAIHRWQCVAALRGFEALVLAQWAQFTQDHHVQRELKHVAAGHWTAASRHRALTAWVQFKQEAGRLQQTARTIRAGAVRRCRRLRWTVWTAYVVHRRSRRHLGHLLRAFRCQVVLKAALRSWRYITRTLVDARTALQATVLRLEVLVQLPCLRFV</sequence>
<feature type="region of interest" description="Disordered" evidence="2">
    <location>
        <begin position="84"/>
        <end position="112"/>
    </location>
</feature>
<evidence type="ECO:0000256" key="1">
    <source>
        <dbReference type="SAM" id="Coils"/>
    </source>
</evidence>
<organism evidence="3 4">
    <name type="scientific">Aphanomyces astaci</name>
    <name type="common">Crayfish plague agent</name>
    <dbReference type="NCBI Taxonomy" id="112090"/>
    <lineage>
        <taxon>Eukaryota</taxon>
        <taxon>Sar</taxon>
        <taxon>Stramenopiles</taxon>
        <taxon>Oomycota</taxon>
        <taxon>Saprolegniomycetes</taxon>
        <taxon>Saprolegniales</taxon>
        <taxon>Verrucalvaceae</taxon>
        <taxon>Aphanomyces</taxon>
    </lineage>
</organism>
<evidence type="ECO:0000313" key="3">
    <source>
        <dbReference type="EMBL" id="RHY20374.1"/>
    </source>
</evidence>
<evidence type="ECO:0008006" key="5">
    <source>
        <dbReference type="Google" id="ProtNLM"/>
    </source>
</evidence>
<evidence type="ECO:0000256" key="2">
    <source>
        <dbReference type="SAM" id="MobiDB-lite"/>
    </source>
</evidence>
<accession>A0A397BHN0</accession>
<feature type="coiled-coil region" evidence="1">
    <location>
        <begin position="278"/>
        <end position="305"/>
    </location>
</feature>
<reference evidence="3 4" key="1">
    <citation type="submission" date="2018-08" db="EMBL/GenBank/DDBJ databases">
        <title>Aphanomyces genome sequencing and annotation.</title>
        <authorList>
            <person name="Minardi D."/>
            <person name="Oidtmann B."/>
            <person name="Van Der Giezen M."/>
            <person name="Studholme D.J."/>
        </authorList>
    </citation>
    <scope>NUCLEOTIDE SEQUENCE [LARGE SCALE GENOMIC DNA]</scope>
    <source>
        <strain evidence="3 4">Yx</strain>
    </source>
</reference>
<comment type="caution">
    <text evidence="3">The sequence shown here is derived from an EMBL/GenBank/DDBJ whole genome shotgun (WGS) entry which is preliminary data.</text>
</comment>
<proteinExistence type="predicted"/>
<dbReference type="AlphaFoldDB" id="A0A397BHN0"/>
<dbReference type="VEuPathDB" id="FungiDB:H257_00091"/>
<evidence type="ECO:0000313" key="4">
    <source>
        <dbReference type="Proteomes" id="UP000266239"/>
    </source>
</evidence>
<name>A0A397BHN0_APHAT</name>